<gene>
    <name evidence="4" type="ORF">JZ751_029355</name>
</gene>
<organism evidence="4 5">
    <name type="scientific">Albula glossodonta</name>
    <name type="common">roundjaw bonefish</name>
    <dbReference type="NCBI Taxonomy" id="121402"/>
    <lineage>
        <taxon>Eukaryota</taxon>
        <taxon>Metazoa</taxon>
        <taxon>Chordata</taxon>
        <taxon>Craniata</taxon>
        <taxon>Vertebrata</taxon>
        <taxon>Euteleostomi</taxon>
        <taxon>Actinopterygii</taxon>
        <taxon>Neopterygii</taxon>
        <taxon>Teleostei</taxon>
        <taxon>Albuliformes</taxon>
        <taxon>Albulidae</taxon>
        <taxon>Albula</taxon>
    </lineage>
</organism>
<dbReference type="GO" id="GO:0051082">
    <property type="term" value="F:unfolded protein binding"/>
    <property type="evidence" value="ECO:0007669"/>
    <property type="project" value="InterPro"/>
</dbReference>
<evidence type="ECO:0000256" key="1">
    <source>
        <dbReference type="ARBA" id="ARBA00023186"/>
    </source>
</evidence>
<dbReference type="OrthoDB" id="10250354at2759"/>
<proteinExistence type="predicted"/>
<comment type="caution">
    <text evidence="4">The sequence shown here is derived from an EMBL/GenBank/DDBJ whole genome shotgun (WGS) entry which is preliminary data.</text>
</comment>
<keyword evidence="5" id="KW-1185">Reference proteome</keyword>
<evidence type="ECO:0000256" key="2">
    <source>
        <dbReference type="SAM" id="MobiDB-lite"/>
    </source>
</evidence>
<feature type="non-terminal residue" evidence="4">
    <location>
        <position position="348"/>
    </location>
</feature>
<feature type="region of interest" description="Disordered" evidence="2">
    <location>
        <begin position="61"/>
        <end position="82"/>
    </location>
</feature>
<dbReference type="CDD" id="cd06257">
    <property type="entry name" value="DnaJ"/>
    <property type="match status" value="1"/>
</dbReference>
<dbReference type="InterPro" id="IPR001623">
    <property type="entry name" value="DnaJ_domain"/>
</dbReference>
<dbReference type="SUPFAM" id="SSF46565">
    <property type="entry name" value="Chaperone J-domain"/>
    <property type="match status" value="1"/>
</dbReference>
<feature type="compositionally biased region" description="Polar residues" evidence="2">
    <location>
        <begin position="62"/>
        <end position="81"/>
    </location>
</feature>
<evidence type="ECO:0000259" key="3">
    <source>
        <dbReference type="PROSITE" id="PS50076"/>
    </source>
</evidence>
<dbReference type="SMART" id="SM00271">
    <property type="entry name" value="DnaJ"/>
    <property type="match status" value="1"/>
</dbReference>
<evidence type="ECO:0000313" key="4">
    <source>
        <dbReference type="EMBL" id="KAG9349037.1"/>
    </source>
</evidence>
<protein>
    <recommendedName>
        <fullName evidence="3">J domain-containing protein</fullName>
    </recommendedName>
</protein>
<dbReference type="AlphaFoldDB" id="A0A8T2PJG1"/>
<dbReference type="PRINTS" id="PR00625">
    <property type="entry name" value="JDOMAIN"/>
</dbReference>
<dbReference type="Proteomes" id="UP000824540">
    <property type="component" value="Unassembled WGS sequence"/>
</dbReference>
<dbReference type="PANTHER" id="PTHR45168:SF3">
    <property type="entry name" value="DNAJ HEAT SHOCK PROTEIN FAMILY (HSP40) MEMBER B2"/>
    <property type="match status" value="1"/>
</dbReference>
<accession>A0A8T2PJG1</accession>
<dbReference type="InterPro" id="IPR043183">
    <property type="entry name" value="DNJB2/6-like"/>
</dbReference>
<feature type="compositionally biased region" description="Low complexity" evidence="2">
    <location>
        <begin position="292"/>
        <end position="302"/>
    </location>
</feature>
<dbReference type="PANTHER" id="PTHR45168">
    <property type="entry name" value="DNAJ HOMOLOG SUBFAMILY B MEMBER 2"/>
    <property type="match status" value="1"/>
</dbReference>
<dbReference type="InterPro" id="IPR036869">
    <property type="entry name" value="J_dom_sf"/>
</dbReference>
<feature type="compositionally biased region" description="Polar residues" evidence="2">
    <location>
        <begin position="339"/>
        <end position="348"/>
    </location>
</feature>
<dbReference type="InterPro" id="IPR018253">
    <property type="entry name" value="DnaJ_domain_CS"/>
</dbReference>
<feature type="region of interest" description="Disordered" evidence="2">
    <location>
        <begin position="229"/>
        <end position="348"/>
    </location>
</feature>
<keyword evidence="1" id="KW-0143">Chaperone</keyword>
<dbReference type="GO" id="GO:0030544">
    <property type="term" value="F:Hsp70 protein binding"/>
    <property type="evidence" value="ECO:0007669"/>
    <property type="project" value="InterPro"/>
</dbReference>
<dbReference type="Pfam" id="PF00226">
    <property type="entry name" value="DnaJ"/>
    <property type="match status" value="1"/>
</dbReference>
<name>A0A8T2PJG1_9TELE</name>
<dbReference type="FunFam" id="1.10.287.110:FF:000021">
    <property type="entry name" value="DnaJ (Hsp40) homolog, subfamily B, member 2"/>
    <property type="match status" value="1"/>
</dbReference>
<evidence type="ECO:0000313" key="5">
    <source>
        <dbReference type="Proteomes" id="UP000824540"/>
    </source>
</evidence>
<dbReference type="GO" id="GO:0005737">
    <property type="term" value="C:cytoplasm"/>
    <property type="evidence" value="ECO:0007669"/>
    <property type="project" value="UniProtKB-ARBA"/>
</dbReference>
<dbReference type="PROSITE" id="PS50076">
    <property type="entry name" value="DNAJ_2"/>
    <property type="match status" value="1"/>
</dbReference>
<feature type="domain" description="J" evidence="3">
    <location>
        <begin position="3"/>
        <end position="69"/>
    </location>
</feature>
<dbReference type="EMBL" id="JAFBMS010000010">
    <property type="protein sequence ID" value="KAG9349037.1"/>
    <property type="molecule type" value="Genomic_DNA"/>
</dbReference>
<dbReference type="Gene3D" id="1.10.287.110">
    <property type="entry name" value="DnaJ domain"/>
    <property type="match status" value="1"/>
</dbReference>
<feature type="compositionally biased region" description="Basic and acidic residues" evidence="2">
    <location>
        <begin position="312"/>
        <end position="322"/>
    </location>
</feature>
<reference evidence="4" key="1">
    <citation type="thesis" date="2021" institute="BYU ScholarsArchive" country="Provo, UT, USA">
        <title>Applications of and Algorithms for Genome Assembly and Genomic Analyses with an Emphasis on Marine Teleosts.</title>
        <authorList>
            <person name="Pickett B.D."/>
        </authorList>
    </citation>
    <scope>NUCLEOTIDE SEQUENCE</scope>
    <source>
        <strain evidence="4">HI-2016</strain>
    </source>
</reference>
<dbReference type="PROSITE" id="PS00636">
    <property type="entry name" value="DNAJ_1"/>
    <property type="match status" value="1"/>
</dbReference>
<sequence>MVDYYAILGVPQNASTEDIKKAYRKLALKWHPDKNPDNKEEAEKKFKGIAEAYEVLSDSAKRSSYNGSGNQDTYSTGSRGFSNPRDFHGTSFSFRSPEEVFREFFGGQDPFASLFDDFPFGGQMNSRVGRPYTSRFGPSDFFSSLSNGANFSPYSSSVPGVSRMDMFGGGMGNMRSTSTTTCIVNGKCTTTKTVRENGQERTEIEEDGVLKTVLINGVEDKAALELELSNRQSRSEHTRRKKLPASKQARSRSPETSMRWSASSASSPNRISMEEEEDEDRPRMRTHCQSKTQQGPAAAGATSGTGGWGGDQRGRNGEREGKVMSYPPTVADMSREDTQQCMLGSQEQ</sequence>